<comment type="caution">
    <text evidence="4">The sequence shown here is derived from an EMBL/GenBank/DDBJ whole genome shotgun (WGS) entry which is preliminary data.</text>
</comment>
<feature type="signal peptide" evidence="3">
    <location>
        <begin position="1"/>
        <end position="27"/>
    </location>
</feature>
<evidence type="ECO:0000256" key="2">
    <source>
        <dbReference type="ARBA" id="ARBA00023026"/>
    </source>
</evidence>
<dbReference type="EMBL" id="JACGXA010000001">
    <property type="protein sequence ID" value="MBA8803656.1"/>
    <property type="molecule type" value="Genomic_DNA"/>
</dbReference>
<gene>
    <name evidence="4" type="ORF">FB382_001947</name>
</gene>
<dbReference type="AlphaFoldDB" id="A0A7W3IZT1"/>
<dbReference type="InterPro" id="IPR019405">
    <property type="entry name" value="Lactonase_7-beta_prop"/>
</dbReference>
<dbReference type="RefSeq" id="WP_182538747.1">
    <property type="nucleotide sequence ID" value="NZ_JACGXA010000001.1"/>
</dbReference>
<name>A0A7W3IZT1_9ACTN</name>
<keyword evidence="1" id="KW-0378">Hydrolase</keyword>
<dbReference type="PANTHER" id="PTHR47197:SF3">
    <property type="entry name" value="DIHYDRO-HEME D1 DEHYDROGENASE"/>
    <property type="match status" value="1"/>
</dbReference>
<dbReference type="InterPro" id="IPR015943">
    <property type="entry name" value="WD40/YVTN_repeat-like_dom_sf"/>
</dbReference>
<dbReference type="SUPFAM" id="SSF50969">
    <property type="entry name" value="YVTN repeat-like/Quinoprotein amine dehydrogenase"/>
    <property type="match status" value="1"/>
</dbReference>
<dbReference type="Gene3D" id="2.130.10.10">
    <property type="entry name" value="YVTN repeat-like/Quinoprotein amine dehydrogenase"/>
    <property type="match status" value="3"/>
</dbReference>
<dbReference type="Pfam" id="PF04185">
    <property type="entry name" value="Phosphoesterase"/>
    <property type="match status" value="1"/>
</dbReference>
<sequence>MRTLPTTAAGLAAGLVAGLLVWQVAGADGTEHVTPYSTTGQYAEGVSLVSGRLITPVGERTELGDFPVAIALSPDGTVAAIANSGQGEGAPSQTDEGIQIVDVASGRVLQTVHDHETDQPTFYESGLAWSADGTHLYATGGGNDQVYDYAWDGHQIMMVQRWKSSLRAGAPTVDGSQNGGIPGTAPLVGDAAAYSRGLDVLPDGSAVLVTNEQGSTVAALSTENGTLLWETPLGGPGQPGGAYPEAVTVSKDGATAYVAAQGLNAVVGLDTATGAVTSTTPVGDHPVSMALDGPGKSLYVANANDDSLTVLDVTGPAPSEVTQVSTHLIKGEANGSTPDAVAVDDATHTVYVGNAGDNAVMVLRGAGKDLHTVGAIPTGWYPSALATATHGKLLVASAKGLGGAPIRSHAQYIANHRHGLLTSVERPSAATLAAWTAKAQHNLRYPSTTSRLRPAGSPIPTLRNAGRSPIKHVVMIVRENRTFDQVFGDLTRRDADVEPSYTEFGRVDDHARTVTPNIHALAKRFALSQNFYSDGEASIQGHHWTAEGVSSDYTEMSYLHYYSSRNHPYDPTAPIVYPRCGAVFQQLARQGKTFRNFGELVGLSTAQVPTTKVAPGSRCGTPGGAYDEQSAASFDPNLGANLSLTSVSDVDKEQEIEAALDPLVQTDQLPQFMYAVLGNDHTDGTSAGKKTPAAHVATNDLAVGRFVDYLSHTPQWKSTAVFIVEDDSQDGLDHRDGHRNILAVASPYAKRGALSSLHISQASVLHTIELILGLDPLSSYTQYSAVPYDLFTSKPDFAPYTFHTPTYPMDKKNPDAKPGSAASVPIDLSSIDVAGPMLEAQIWESVHPGVPMPPALIAELRAAGGLKEEALRAWARGEPCSCRPLLPGLVVAPGMGDLDD</sequence>
<dbReference type="Proteomes" id="UP000580910">
    <property type="component" value="Unassembled WGS sequence"/>
</dbReference>
<organism evidence="4 5">
    <name type="scientific">Nocardioides ginsengisegetis</name>
    <dbReference type="NCBI Taxonomy" id="661491"/>
    <lineage>
        <taxon>Bacteria</taxon>
        <taxon>Bacillati</taxon>
        <taxon>Actinomycetota</taxon>
        <taxon>Actinomycetes</taxon>
        <taxon>Propionibacteriales</taxon>
        <taxon>Nocardioidaceae</taxon>
        <taxon>Nocardioides</taxon>
    </lineage>
</organism>
<dbReference type="InterPro" id="IPR051200">
    <property type="entry name" value="Host-pathogen_enzymatic-act"/>
</dbReference>
<proteinExistence type="predicted"/>
<dbReference type="InterPro" id="IPR017850">
    <property type="entry name" value="Alkaline_phosphatase_core_sf"/>
</dbReference>
<evidence type="ECO:0000313" key="5">
    <source>
        <dbReference type="Proteomes" id="UP000580910"/>
    </source>
</evidence>
<accession>A0A7W3IZT1</accession>
<dbReference type="PANTHER" id="PTHR47197">
    <property type="entry name" value="PROTEIN NIRF"/>
    <property type="match status" value="1"/>
</dbReference>
<keyword evidence="5" id="KW-1185">Reference proteome</keyword>
<protein>
    <submittedName>
        <fullName evidence="4">YVTN family beta-propeller protein</fullName>
    </submittedName>
</protein>
<dbReference type="GO" id="GO:0016788">
    <property type="term" value="F:hydrolase activity, acting on ester bonds"/>
    <property type="evidence" value="ECO:0007669"/>
    <property type="project" value="InterPro"/>
</dbReference>
<evidence type="ECO:0000313" key="4">
    <source>
        <dbReference type="EMBL" id="MBA8803656.1"/>
    </source>
</evidence>
<dbReference type="Pfam" id="PF10282">
    <property type="entry name" value="Lactonase"/>
    <property type="match status" value="1"/>
</dbReference>
<keyword evidence="3" id="KW-0732">Signal</keyword>
<keyword evidence="2" id="KW-0843">Virulence</keyword>
<evidence type="ECO:0000256" key="1">
    <source>
        <dbReference type="ARBA" id="ARBA00022801"/>
    </source>
</evidence>
<evidence type="ECO:0000256" key="3">
    <source>
        <dbReference type="SAM" id="SignalP"/>
    </source>
</evidence>
<dbReference type="Gene3D" id="3.40.720.10">
    <property type="entry name" value="Alkaline Phosphatase, subunit A"/>
    <property type="match status" value="1"/>
</dbReference>
<feature type="chain" id="PRO_5030808073" evidence="3">
    <location>
        <begin position="28"/>
        <end position="900"/>
    </location>
</feature>
<dbReference type="SUPFAM" id="SSF53649">
    <property type="entry name" value="Alkaline phosphatase-like"/>
    <property type="match status" value="1"/>
</dbReference>
<dbReference type="InterPro" id="IPR011044">
    <property type="entry name" value="Quino_amine_DH_bsu"/>
</dbReference>
<dbReference type="InterPro" id="IPR007312">
    <property type="entry name" value="Phosphoesterase"/>
</dbReference>
<reference evidence="4 5" key="1">
    <citation type="submission" date="2020-07" db="EMBL/GenBank/DDBJ databases">
        <title>Sequencing the genomes of 1000 actinobacteria strains.</title>
        <authorList>
            <person name="Klenk H.-P."/>
        </authorList>
    </citation>
    <scope>NUCLEOTIDE SEQUENCE [LARGE SCALE GENOMIC DNA]</scope>
    <source>
        <strain evidence="4 5">DSM 21349</strain>
    </source>
</reference>